<dbReference type="Gene3D" id="2.60.300.12">
    <property type="entry name" value="HesB-like domain"/>
    <property type="match status" value="1"/>
</dbReference>
<keyword evidence="2" id="KW-0479">Metal-binding</keyword>
<keyword evidence="1" id="KW-0001">2Fe-2S</keyword>
<dbReference type="FunFam" id="3.40.30.10:FF:000005">
    <property type="entry name" value="Glutaredoxin 5"/>
    <property type="match status" value="1"/>
</dbReference>
<dbReference type="PROSITE" id="PS51354">
    <property type="entry name" value="GLUTAREDOXIN_2"/>
    <property type="match status" value="1"/>
</dbReference>
<dbReference type="PROSITE" id="PS50206">
    <property type="entry name" value="RHODANESE_3"/>
    <property type="match status" value="1"/>
</dbReference>
<evidence type="ECO:0000256" key="4">
    <source>
        <dbReference type="ARBA" id="ARBA00023014"/>
    </source>
</evidence>
<gene>
    <name evidence="7" type="ORF">MNBD_GAMMA01-1188</name>
</gene>
<evidence type="ECO:0000256" key="5">
    <source>
        <dbReference type="ARBA" id="ARBA00023284"/>
    </source>
</evidence>
<dbReference type="SUPFAM" id="SSF89360">
    <property type="entry name" value="HesB-like domain"/>
    <property type="match status" value="1"/>
</dbReference>
<feature type="domain" description="Rhodanese" evidence="6">
    <location>
        <begin position="227"/>
        <end position="301"/>
    </location>
</feature>
<evidence type="ECO:0000256" key="2">
    <source>
        <dbReference type="ARBA" id="ARBA00022723"/>
    </source>
</evidence>
<dbReference type="CDD" id="cd03028">
    <property type="entry name" value="GRX_PICOT_like"/>
    <property type="match status" value="1"/>
</dbReference>
<dbReference type="Gene3D" id="3.40.250.10">
    <property type="entry name" value="Rhodanese-like domain"/>
    <property type="match status" value="1"/>
</dbReference>
<protein>
    <submittedName>
        <fullName evidence="7">Glutaredoxin-related protein</fullName>
    </submittedName>
</protein>
<dbReference type="NCBIfam" id="TIGR00365">
    <property type="entry name" value="Grx4 family monothiol glutaredoxin"/>
    <property type="match status" value="1"/>
</dbReference>
<dbReference type="PANTHER" id="PTHR10293:SF16">
    <property type="entry name" value="GLUTAREDOXIN-RELATED PROTEIN 5, MITOCHONDRIAL"/>
    <property type="match status" value="1"/>
</dbReference>
<sequence length="301" mass="33358">MDKQTKKIIDNLVHGNECVLFMKGNPQHPQCGFSSNTVKILQELLADNYVSFNVLENQNVREGIKEYGNWPTIPQLYIKGELVGGNDIITEMYNTGELQTMLGQPQPVRKPAEITITDIAKQNILNGTKEIGTNVLMLSIDSQFNTRFSIEEPKGYEVISSIDDNIQIYMDIGTAQRANGIAIDWVEDISGAGLVIKNPNEPQATKQLSVADLATGIEQGTYKNIYDTRSESEFLAQSIPGSHRLDKDNMQIIAALAKDTPIVFVCGMGRTKGVCDFYRKKGYTNINNLAGGIAAWYKSNQ</sequence>
<dbReference type="SUPFAM" id="SSF52833">
    <property type="entry name" value="Thioredoxin-like"/>
    <property type="match status" value="1"/>
</dbReference>
<dbReference type="CDD" id="cd00158">
    <property type="entry name" value="RHOD"/>
    <property type="match status" value="1"/>
</dbReference>
<dbReference type="GO" id="GO:0046872">
    <property type="term" value="F:metal ion binding"/>
    <property type="evidence" value="ECO:0007669"/>
    <property type="project" value="UniProtKB-KW"/>
</dbReference>
<dbReference type="InterPro" id="IPR036873">
    <property type="entry name" value="Rhodanese-like_dom_sf"/>
</dbReference>
<keyword evidence="3" id="KW-0408">Iron</keyword>
<dbReference type="GO" id="GO:0051537">
    <property type="term" value="F:2 iron, 2 sulfur cluster binding"/>
    <property type="evidence" value="ECO:0007669"/>
    <property type="project" value="UniProtKB-KW"/>
</dbReference>
<evidence type="ECO:0000256" key="3">
    <source>
        <dbReference type="ARBA" id="ARBA00023004"/>
    </source>
</evidence>
<keyword evidence="5" id="KW-0676">Redox-active center</keyword>
<dbReference type="InterPro" id="IPR036249">
    <property type="entry name" value="Thioredoxin-like_sf"/>
</dbReference>
<dbReference type="Pfam" id="PF00581">
    <property type="entry name" value="Rhodanese"/>
    <property type="match status" value="1"/>
</dbReference>
<reference evidence="7" key="1">
    <citation type="submission" date="2018-06" db="EMBL/GenBank/DDBJ databases">
        <authorList>
            <person name="Zhirakovskaya E."/>
        </authorList>
    </citation>
    <scope>NUCLEOTIDE SEQUENCE</scope>
</reference>
<dbReference type="SUPFAM" id="SSF52821">
    <property type="entry name" value="Rhodanese/Cell cycle control phosphatase"/>
    <property type="match status" value="1"/>
</dbReference>
<dbReference type="Gene3D" id="3.40.30.10">
    <property type="entry name" value="Glutaredoxin"/>
    <property type="match status" value="1"/>
</dbReference>
<name>A0A3B0V4P2_9ZZZZ</name>
<dbReference type="Pfam" id="PF00462">
    <property type="entry name" value="Glutaredoxin"/>
    <property type="match status" value="1"/>
</dbReference>
<dbReference type="InterPro" id="IPR001763">
    <property type="entry name" value="Rhodanese-like_dom"/>
</dbReference>
<evidence type="ECO:0000313" key="7">
    <source>
        <dbReference type="EMBL" id="VAW35870.1"/>
    </source>
</evidence>
<dbReference type="GO" id="GO:0005739">
    <property type="term" value="C:mitochondrion"/>
    <property type="evidence" value="ECO:0007669"/>
    <property type="project" value="UniProtKB-ARBA"/>
</dbReference>
<accession>A0A3B0V4P2</accession>
<dbReference type="AlphaFoldDB" id="A0A3B0V4P2"/>
<evidence type="ECO:0000256" key="1">
    <source>
        <dbReference type="ARBA" id="ARBA00022714"/>
    </source>
</evidence>
<evidence type="ECO:0000259" key="6">
    <source>
        <dbReference type="PROSITE" id="PS50206"/>
    </source>
</evidence>
<dbReference type="InterPro" id="IPR035903">
    <property type="entry name" value="HesB-like_dom_sf"/>
</dbReference>
<dbReference type="InterPro" id="IPR033658">
    <property type="entry name" value="GRX_PICOT-like"/>
</dbReference>
<dbReference type="InterPro" id="IPR004480">
    <property type="entry name" value="Monothiol_GRX-rel"/>
</dbReference>
<dbReference type="InterPro" id="IPR002109">
    <property type="entry name" value="Glutaredoxin"/>
</dbReference>
<keyword evidence="4" id="KW-0411">Iron-sulfur</keyword>
<organism evidence="7">
    <name type="scientific">hydrothermal vent metagenome</name>
    <dbReference type="NCBI Taxonomy" id="652676"/>
    <lineage>
        <taxon>unclassified sequences</taxon>
        <taxon>metagenomes</taxon>
        <taxon>ecological metagenomes</taxon>
    </lineage>
</organism>
<dbReference type="PANTHER" id="PTHR10293">
    <property type="entry name" value="GLUTAREDOXIN FAMILY MEMBER"/>
    <property type="match status" value="1"/>
</dbReference>
<dbReference type="EMBL" id="UOEW01000117">
    <property type="protein sequence ID" value="VAW35870.1"/>
    <property type="molecule type" value="Genomic_DNA"/>
</dbReference>
<proteinExistence type="predicted"/>